<dbReference type="EMBL" id="VJMI01011348">
    <property type="protein sequence ID" value="KAF0753028.1"/>
    <property type="molecule type" value="Genomic_DNA"/>
</dbReference>
<dbReference type="AlphaFoldDB" id="A0A6A5ALD9"/>
<evidence type="ECO:0000313" key="3">
    <source>
        <dbReference type="Proteomes" id="UP000469452"/>
    </source>
</evidence>
<evidence type="ECO:0000313" key="2">
    <source>
        <dbReference type="EMBL" id="KAF0753028.1"/>
    </source>
</evidence>
<name>A0A6A5ALD9_APHAT</name>
<accession>A0A6A5ALD9</accession>
<dbReference type="VEuPathDB" id="FungiDB:H257_06018"/>
<organism evidence="2 3">
    <name type="scientific">Aphanomyces astaci</name>
    <name type="common">Crayfish plague agent</name>
    <dbReference type="NCBI Taxonomy" id="112090"/>
    <lineage>
        <taxon>Eukaryota</taxon>
        <taxon>Sar</taxon>
        <taxon>Stramenopiles</taxon>
        <taxon>Oomycota</taxon>
        <taxon>Saprolegniomycetes</taxon>
        <taxon>Saprolegniales</taxon>
        <taxon>Verrucalvaceae</taxon>
        <taxon>Aphanomyces</taxon>
    </lineage>
</organism>
<sequence length="531" mass="60518">MERTLDDIATSIDLTPWTSKLKSFTAFAADNTIRHSNNAHHSVDLSIEAAFVALQAKLSAAGKELVWKDVLLNKFETSLKHAEKRADSNQVELDHAFLEHAKQTMLVESLDLKLRECADARDAAKLMLTDMQSQRSDMVDRCAAMARDMSVAQMLRDQSDRECREWKDRCVQLEADRRVQSQALHVQHQESFAWQTKHDIVLRQLQKREEERRHLFESRQRRVSLQPPPQLPTTHDQGSQVCHVKGTTTCDTGTQTSTHGRIDDDDQTCMELHRAAIAHQQDLLTIASQAAQIDALHANVEHWEESYRRSTHAYQELRRKANTWKGCVVTMLPIYQDSARAVKAMKAAQAEMSKAKHMYEVEGRRWATQLKNVEEMLRQANDQLQLDQQMLVESKKRYWEKALGRTIKSRETKARGLVVALQSTQTKLDAMQAQYTKSKALSKQLTARSSQVHAAWQQERTDRLQAMDEIETFRVALIECCQCAVTLQDNPVQNGPLPASQHPPNMPASTTTWTLEHLRAVTGLADPLVYG</sequence>
<proteinExistence type="predicted"/>
<reference evidence="2 3" key="1">
    <citation type="submission" date="2019-06" db="EMBL/GenBank/DDBJ databases">
        <title>Genomics analysis of Aphanomyces spp. identifies a new class of oomycete effector associated with host adaptation.</title>
        <authorList>
            <person name="Gaulin E."/>
        </authorList>
    </citation>
    <scope>NUCLEOTIDE SEQUENCE [LARGE SCALE GENOMIC DNA]</scope>
    <source>
        <strain evidence="2 3">E</strain>
    </source>
</reference>
<protein>
    <submittedName>
        <fullName evidence="2">Uncharacterized protein</fullName>
    </submittedName>
</protein>
<dbReference type="Proteomes" id="UP000469452">
    <property type="component" value="Unassembled WGS sequence"/>
</dbReference>
<evidence type="ECO:0000256" key="1">
    <source>
        <dbReference type="SAM" id="MobiDB-lite"/>
    </source>
</evidence>
<comment type="caution">
    <text evidence="2">The sequence shown here is derived from an EMBL/GenBank/DDBJ whole genome shotgun (WGS) entry which is preliminary data.</text>
</comment>
<feature type="region of interest" description="Disordered" evidence="1">
    <location>
        <begin position="216"/>
        <end position="240"/>
    </location>
</feature>
<gene>
    <name evidence="2" type="ORF">AaE_005838</name>
</gene>